<feature type="compositionally biased region" description="Low complexity" evidence="1">
    <location>
        <begin position="1100"/>
        <end position="1151"/>
    </location>
</feature>
<feature type="compositionally biased region" description="Pro residues" evidence="1">
    <location>
        <begin position="1046"/>
        <end position="1057"/>
    </location>
</feature>
<feature type="domain" description="FHA" evidence="2">
    <location>
        <begin position="34"/>
        <end position="82"/>
    </location>
</feature>
<evidence type="ECO:0000256" key="1">
    <source>
        <dbReference type="SAM" id="MobiDB-lite"/>
    </source>
</evidence>
<dbReference type="PANTHER" id="PTHR48125:SF12">
    <property type="entry name" value="AT HOOK TRANSCRIPTION FACTOR FAMILY-RELATED"/>
    <property type="match status" value="1"/>
</dbReference>
<dbReference type="GeneID" id="18912674"/>
<dbReference type="AlphaFoldDB" id="K5WBS1"/>
<sequence length="1242" mass="136991">MDASEVGIFGTLRLMKRLEPDKVVASYPIDDEEITFGRDPTCSIRLYYESVSGLHCKMIFRERKAFLVVLGVNGIIVDACPVFPATDSSSGPVTVPLPNNSSIEIHKKRFQFSYPPKELRETLINTPAKQSDSNVDRRRRRRTLRMSMIQSAQVFTPRPSHDPRENLRILKTPIKSPFTESYSPAKRRVSSPLKRGAYIPEEIEEEEEDENIVLVESNHPRVVEEDRDLVILEHVVVREPEPEPEPEQSQQQTAQYPIPPSAQPSPQAMQTPIRQPRSSLHRAVLLRSAHRTALRREMEMEDEKEAEEVEEIFERVEQMQDLRAEDDEDDENNEAQEEQEQQEQQQETSRTVSGWRKSLDIEGNEEDHEQEQTVPEAEFAEGEEPEETPASEPDDEQAEYEEYEEEYQQEVHEDDEDTIEVEEEEESQYEPPMPPPAMPSRGPFAVPQKPLGKFMTPQAPRQIDFGGMKSKSRSHVRYSVGGFTTGGIYGTGTVPSTPGSSHGFSGPRRVRVVEPWKVDEITVPLNDAEEQKEETQQSETSAPGWPATPRRNVPLSPSKRERLSEEERKAIIQRRKSLLTEPDFFGGQTPGRRLSLHPPLSPMKSPTKALASFDESLDPSSSTSNNTSGALEEGNREDTSILLARMKHMVEDAKRRQSVGPRASLASRTLPMPRKSSGGFSLLAPETDSTPVRQIFVEDARSDEDGEHDEEEDVSDKENGGAAPPVHTQTQELSEEEHDQDVHMASGDKNVHPEEQPRFKAPYPKAAIETPRMDGLKHMFGASRTEVATPSLRGVREMFKKPAQSAVLETPGLKGARQMFARAEGIAAAGSSRLRGMRQEVPSTPVFEGVSEMLQTPSGYGATAQTESEPEQEDEIEQGVEAHDEQHEGEEEETPIAKPRSRKSPSKQKTPITRRTSPRNAPPPGPTIEEPSLPAVDEEEAGPAPTKRGSRTTRGKAPENDAEPEIESAAARPRRTRKTTASPAPGEEEPGTAPRTRRARTKTPTPQPEDARATATRSRRRARTPIAEADEEEADANTPPDSVPRAPSPEVPPPPEAAPARSESKVRRAPRSRFVLEVKEEEEEEDVPTLPAKRAEPGPAARGSGVPRAVRGRRPAGAAAATAASLARTSSIPRSAPAAGRGTKATATAPTSTLLRRPATVPSAKQGAVAESAAAARNKENTPSGDDEEPERPAARTASKIARVGTRTVAGRTRAASVDQPEKPGEVGKSRVSRSKGAATRK</sequence>
<dbReference type="Proteomes" id="UP000008370">
    <property type="component" value="Unassembled WGS sequence"/>
</dbReference>
<dbReference type="PANTHER" id="PTHR48125">
    <property type="entry name" value="LP07818P1"/>
    <property type="match status" value="1"/>
</dbReference>
<dbReference type="EMBL" id="JH930471">
    <property type="protein sequence ID" value="EKM56665.1"/>
    <property type="molecule type" value="Genomic_DNA"/>
</dbReference>
<dbReference type="InParanoid" id="K5WBS1"/>
<keyword evidence="4" id="KW-1185">Reference proteome</keyword>
<proteinExistence type="predicted"/>
<feature type="region of interest" description="Disordered" evidence="1">
    <location>
        <begin position="295"/>
        <end position="508"/>
    </location>
</feature>
<evidence type="ECO:0000313" key="4">
    <source>
        <dbReference type="Proteomes" id="UP000008370"/>
    </source>
</evidence>
<name>K5WBS1_PHACS</name>
<feature type="compositionally biased region" description="Polar residues" evidence="1">
    <location>
        <begin position="618"/>
        <end position="629"/>
    </location>
</feature>
<dbReference type="OrthoDB" id="6288785at2759"/>
<feature type="compositionally biased region" description="Basic and acidic residues" evidence="1">
    <location>
        <begin position="1220"/>
        <end position="1229"/>
    </location>
</feature>
<feature type="region of interest" description="Disordered" evidence="1">
    <location>
        <begin position="848"/>
        <end position="1242"/>
    </location>
</feature>
<feature type="compositionally biased region" description="Acidic residues" evidence="1">
    <location>
        <begin position="868"/>
        <end position="878"/>
    </location>
</feature>
<evidence type="ECO:0000259" key="2">
    <source>
        <dbReference type="PROSITE" id="PS50006"/>
    </source>
</evidence>
<dbReference type="Gene3D" id="2.60.200.20">
    <property type="match status" value="1"/>
</dbReference>
<reference evidence="3 4" key="1">
    <citation type="journal article" date="2012" name="BMC Genomics">
        <title>Comparative genomics of the white-rot fungi, Phanerochaete carnosa and P. chrysosporium, to elucidate the genetic basis of the distinct wood types they colonize.</title>
        <authorList>
            <person name="Suzuki H."/>
            <person name="MacDonald J."/>
            <person name="Syed K."/>
            <person name="Salamov A."/>
            <person name="Hori C."/>
            <person name="Aerts A."/>
            <person name="Henrissat B."/>
            <person name="Wiebenga A."/>
            <person name="vanKuyk P.A."/>
            <person name="Barry K."/>
            <person name="Lindquist E."/>
            <person name="LaButti K."/>
            <person name="Lapidus A."/>
            <person name="Lucas S."/>
            <person name="Coutinho P."/>
            <person name="Gong Y."/>
            <person name="Samejima M."/>
            <person name="Mahadevan R."/>
            <person name="Abou-Zaid M."/>
            <person name="de Vries R.P."/>
            <person name="Igarashi K."/>
            <person name="Yadav J.S."/>
            <person name="Grigoriev I.V."/>
            <person name="Master E.R."/>
        </authorList>
    </citation>
    <scope>NUCLEOTIDE SEQUENCE [LARGE SCALE GENOMIC DNA]</scope>
    <source>
        <strain evidence="3 4">HHB-10118-sp</strain>
    </source>
</reference>
<feature type="compositionally biased region" description="Acidic residues" evidence="1">
    <location>
        <begin position="324"/>
        <end position="341"/>
    </location>
</feature>
<feature type="compositionally biased region" description="Acidic residues" evidence="1">
    <location>
        <begin position="299"/>
        <end position="311"/>
    </location>
</feature>
<dbReference type="KEGG" id="pco:PHACADRAFT_207862"/>
<feature type="region of interest" description="Disordered" evidence="1">
    <location>
        <begin position="239"/>
        <end position="283"/>
    </location>
</feature>
<feature type="compositionally biased region" description="Acidic residues" evidence="1">
    <location>
        <begin position="378"/>
        <end position="428"/>
    </location>
</feature>
<feature type="compositionally biased region" description="Polar residues" evidence="1">
    <location>
        <begin position="494"/>
        <end position="503"/>
    </location>
</feature>
<dbReference type="InterPro" id="IPR000253">
    <property type="entry name" value="FHA_dom"/>
</dbReference>
<organism evidence="3 4">
    <name type="scientific">Phanerochaete carnosa (strain HHB-10118-sp)</name>
    <name type="common">White-rot fungus</name>
    <name type="synonym">Peniophora carnosa</name>
    <dbReference type="NCBI Taxonomy" id="650164"/>
    <lineage>
        <taxon>Eukaryota</taxon>
        <taxon>Fungi</taxon>
        <taxon>Dikarya</taxon>
        <taxon>Basidiomycota</taxon>
        <taxon>Agaricomycotina</taxon>
        <taxon>Agaricomycetes</taxon>
        <taxon>Polyporales</taxon>
        <taxon>Phanerochaetaceae</taxon>
        <taxon>Phanerochaete</taxon>
    </lineage>
</organism>
<feature type="region of interest" description="Disordered" evidence="1">
    <location>
        <begin position="522"/>
        <end position="765"/>
    </location>
</feature>
<protein>
    <recommendedName>
        <fullName evidence="2">FHA domain-containing protein</fullName>
    </recommendedName>
</protein>
<feature type="compositionally biased region" description="Basic residues" evidence="1">
    <location>
        <begin position="1231"/>
        <end position="1242"/>
    </location>
</feature>
<dbReference type="Pfam" id="PF00498">
    <property type="entry name" value="FHA"/>
    <property type="match status" value="1"/>
</dbReference>
<feature type="compositionally biased region" description="Polar residues" evidence="1">
    <location>
        <begin position="908"/>
        <end position="919"/>
    </location>
</feature>
<feature type="compositionally biased region" description="Low complexity" evidence="1">
    <location>
        <begin position="1202"/>
        <end position="1216"/>
    </location>
</feature>
<dbReference type="RefSeq" id="XP_007394505.1">
    <property type="nucleotide sequence ID" value="XM_007394443.1"/>
</dbReference>
<dbReference type="SMART" id="SM00240">
    <property type="entry name" value="FHA"/>
    <property type="match status" value="1"/>
</dbReference>
<evidence type="ECO:0000313" key="3">
    <source>
        <dbReference type="EMBL" id="EKM56665.1"/>
    </source>
</evidence>
<dbReference type="HOGENOM" id="CLU_006497_1_0_1"/>
<feature type="compositionally biased region" description="Acidic residues" evidence="1">
    <location>
        <begin position="701"/>
        <end position="715"/>
    </location>
</feature>
<feature type="compositionally biased region" description="Basic and acidic residues" evidence="1">
    <location>
        <begin position="749"/>
        <end position="758"/>
    </location>
</feature>
<accession>K5WBS1</accession>
<dbReference type="InterPro" id="IPR008984">
    <property type="entry name" value="SMAD_FHA_dom_sf"/>
</dbReference>
<dbReference type="PROSITE" id="PS50006">
    <property type="entry name" value="FHA_DOMAIN"/>
    <property type="match status" value="1"/>
</dbReference>
<feature type="compositionally biased region" description="Low complexity" evidence="1">
    <location>
        <begin position="247"/>
        <end position="256"/>
    </location>
</feature>
<dbReference type="SUPFAM" id="SSF49879">
    <property type="entry name" value="SMAD/FHA domain"/>
    <property type="match status" value="1"/>
</dbReference>
<gene>
    <name evidence="3" type="ORF">PHACADRAFT_207862</name>
</gene>
<feature type="compositionally biased region" description="Basic and acidic residues" evidence="1">
    <location>
        <begin position="558"/>
        <end position="570"/>
    </location>
</feature>
<feature type="compositionally biased region" description="Basic and acidic residues" evidence="1">
    <location>
        <begin position="312"/>
        <end position="323"/>
    </location>
</feature>